<proteinExistence type="predicted"/>
<dbReference type="PANTHER" id="PTHR31672">
    <property type="entry name" value="BNACNNG10540D PROTEIN"/>
    <property type="match status" value="1"/>
</dbReference>
<dbReference type="InterPro" id="IPR036047">
    <property type="entry name" value="F-box-like_dom_sf"/>
</dbReference>
<dbReference type="Gene3D" id="1.20.1280.50">
    <property type="match status" value="1"/>
</dbReference>
<protein>
    <recommendedName>
        <fullName evidence="1">F-box domain-containing protein</fullName>
    </recommendedName>
</protein>
<dbReference type="NCBIfam" id="TIGR01640">
    <property type="entry name" value="F_box_assoc_1"/>
    <property type="match status" value="1"/>
</dbReference>
<evidence type="ECO:0000313" key="2">
    <source>
        <dbReference type="EMBL" id="SPD33357.1"/>
    </source>
</evidence>
<evidence type="ECO:0000259" key="1">
    <source>
        <dbReference type="PROSITE" id="PS50181"/>
    </source>
</evidence>
<dbReference type="AlphaFoldDB" id="A0A2N9J7I8"/>
<dbReference type="EMBL" id="OIVN01006449">
    <property type="protein sequence ID" value="SPD33357.1"/>
    <property type="molecule type" value="Genomic_DNA"/>
</dbReference>
<dbReference type="InterPro" id="IPR017451">
    <property type="entry name" value="F-box-assoc_interact_dom"/>
</dbReference>
<dbReference type="SMART" id="SM00256">
    <property type="entry name" value="FBOX"/>
    <property type="match status" value="1"/>
</dbReference>
<feature type="domain" description="F-box" evidence="1">
    <location>
        <begin position="1"/>
        <end position="53"/>
    </location>
</feature>
<dbReference type="InterPro" id="IPR001810">
    <property type="entry name" value="F-box_dom"/>
</dbReference>
<organism evidence="2">
    <name type="scientific">Fagus sylvatica</name>
    <name type="common">Beechnut</name>
    <dbReference type="NCBI Taxonomy" id="28930"/>
    <lineage>
        <taxon>Eukaryota</taxon>
        <taxon>Viridiplantae</taxon>
        <taxon>Streptophyta</taxon>
        <taxon>Embryophyta</taxon>
        <taxon>Tracheophyta</taxon>
        <taxon>Spermatophyta</taxon>
        <taxon>Magnoliopsida</taxon>
        <taxon>eudicotyledons</taxon>
        <taxon>Gunneridae</taxon>
        <taxon>Pentapetalae</taxon>
        <taxon>rosids</taxon>
        <taxon>fabids</taxon>
        <taxon>Fagales</taxon>
        <taxon>Fagaceae</taxon>
        <taxon>Fagus</taxon>
    </lineage>
</organism>
<dbReference type="SUPFAM" id="SSF81383">
    <property type="entry name" value="F-box domain"/>
    <property type="match status" value="1"/>
</dbReference>
<reference evidence="2" key="1">
    <citation type="submission" date="2018-02" db="EMBL/GenBank/DDBJ databases">
        <authorList>
            <person name="Cohen D.B."/>
            <person name="Kent A.D."/>
        </authorList>
    </citation>
    <scope>NUCLEOTIDE SEQUENCE</scope>
</reference>
<dbReference type="PANTHER" id="PTHR31672:SF13">
    <property type="entry name" value="F-BOX PROTEIN CPR30-LIKE"/>
    <property type="match status" value="1"/>
</dbReference>
<dbReference type="PROSITE" id="PS50181">
    <property type="entry name" value="FBOX"/>
    <property type="match status" value="1"/>
</dbReference>
<accession>A0A2N9J7I8</accession>
<gene>
    <name evidence="2" type="ORF">FSB_LOCUS61239</name>
</gene>
<dbReference type="Pfam" id="PF00646">
    <property type="entry name" value="F-box"/>
    <property type="match status" value="1"/>
</dbReference>
<name>A0A2N9J7I8_FAGSY</name>
<dbReference type="InterPro" id="IPR050796">
    <property type="entry name" value="SCF_F-box_component"/>
</dbReference>
<dbReference type="CDD" id="cd22157">
    <property type="entry name" value="F-box_AtFBW1-like"/>
    <property type="match status" value="1"/>
</dbReference>
<sequence>MANLPRELIVDILSRLPVKSLCRFKCVSKPWRSLISDPDFVKTHLHRAEFKRLILASPNSHYSIDHETPFENDVVAVQLDVPLKQIIEDPQPHWSGIIGSSNGLVCIMPQPNTFFALNPATHESARIPDFITRPDLDPNEIHSYGFGYASSIDDYKLVKAAHGNHVAVFSFRTGAWKLVEGFHYEEPGDIFLPLPPATPLNGSIHWAFNLRDGGAFVVAAFDLVKETFRDFPVPEPAVAGFSIGVLREKLCLMHCADAVFCVEAVVFVEELQDFDGERWEGACSL</sequence>